<gene>
    <name evidence="3" type="ORF">SAMN04488514_10331</name>
</gene>
<evidence type="ECO:0000256" key="1">
    <source>
        <dbReference type="ARBA" id="ARBA00022801"/>
    </source>
</evidence>
<dbReference type="RefSeq" id="WP_089888136.1">
    <property type="nucleotide sequence ID" value="NZ_FNGV01000003.1"/>
</dbReference>
<evidence type="ECO:0008006" key="5">
    <source>
        <dbReference type="Google" id="ProtNLM"/>
    </source>
</evidence>
<protein>
    <recommendedName>
        <fullName evidence="5">Glycosyl hydrolase family 67 N-terminus</fullName>
    </recommendedName>
</protein>
<reference evidence="3 4" key="1">
    <citation type="submission" date="2016-10" db="EMBL/GenBank/DDBJ databases">
        <authorList>
            <person name="de Groot N.N."/>
        </authorList>
    </citation>
    <scope>NUCLEOTIDE SEQUENCE [LARGE SCALE GENOMIC DNA]</scope>
    <source>
        <strain evidence="3 4">DSM 19886</strain>
    </source>
</reference>
<sequence length="776" mass="89397">MSKVILFLLLLGLNFSCTHQVNDSLDLSKATILVSKEIKSPMHETAGNVLAEEIERRTTIELEKSNGWGSNTTIALVLQGEADVFGEKVPYAKDADKKHIKKEGYRIVHQKDGKKDILWIIGADARGVLYGIGKLLRIAQMELGHIKIANNLDITSAPEYPLRGHQFGYRNTANSWDAWTVEQFDQHFREQVLFGANSFENIPFQESSSSVHFKVNPQEMEVRLSEICEKYDADYWVWTPAPHDLNVPNAHQEGLKEQEAFYARCPRLDGVFVPGGDPGENHPSKLIPYLKDLSVVLKKYHPDAGIWVSLQGFNEEKVTYFFDYLKANNPDWLKGLVYGPSSPPIDLERELLPEKYLHRFYPDITHTVRCHYPVERWDQAFALTLGREPCNPQPLQYTKLFNKDIGYTDGFITYSDGSHDDVNKVVWSQLGWDSKQDVHDIIFEYCQFFFGPKVAKKSVEGIFALEQNWVGPALGNKVITETLALWQEMEAQHPELTDNWRWQQLVMRAYYDAYIKERLTYEKGLESKAYDILANADTLGAEEAVNEARVYLEKADTELVAQNLKQKVFEYAEALFHSIGAQTSVSKYQAKSAERGAILDFIDYPLNNRWWLEDEFEKVKKLSTENEKLERLEFIRTYEFPGEGSFYDNISSADAKHVTSETDDAIDYLWENDGVSRKRLSTQLFQFTPTLSYDELDADANYLIRVSGYGEALLRANGQRLKPTKYEKGFEQFKEFPLPKNLIQDGKLEITFDKPDEEHLNWRKQSRVTDVWILKQ</sequence>
<keyword evidence="1" id="KW-0378">Hydrolase</keyword>
<dbReference type="SUPFAM" id="SSF55545">
    <property type="entry name" value="beta-N-acetylhexosaminidase-like domain"/>
    <property type="match status" value="1"/>
</dbReference>
<dbReference type="GO" id="GO:0016787">
    <property type="term" value="F:hydrolase activity"/>
    <property type="evidence" value="ECO:0007669"/>
    <property type="project" value="UniProtKB-KW"/>
</dbReference>
<dbReference type="OrthoDB" id="7167803at2"/>
<evidence type="ECO:0000313" key="3">
    <source>
        <dbReference type="EMBL" id="SDL81505.1"/>
    </source>
</evidence>
<evidence type="ECO:0000313" key="4">
    <source>
        <dbReference type="Proteomes" id="UP000199440"/>
    </source>
</evidence>
<dbReference type="Gene3D" id="3.30.379.10">
    <property type="entry name" value="Chitobiase/beta-hexosaminidase domain 2-like"/>
    <property type="match status" value="1"/>
</dbReference>
<keyword evidence="4" id="KW-1185">Reference proteome</keyword>
<dbReference type="EMBL" id="FNGV01000003">
    <property type="protein sequence ID" value="SDL81505.1"/>
    <property type="molecule type" value="Genomic_DNA"/>
</dbReference>
<dbReference type="Proteomes" id="UP000199440">
    <property type="component" value="Unassembled WGS sequence"/>
</dbReference>
<keyword evidence="2" id="KW-0732">Signal</keyword>
<organism evidence="3 4">
    <name type="scientific">Kriegella aquimaris</name>
    <dbReference type="NCBI Taxonomy" id="192904"/>
    <lineage>
        <taxon>Bacteria</taxon>
        <taxon>Pseudomonadati</taxon>
        <taxon>Bacteroidota</taxon>
        <taxon>Flavobacteriia</taxon>
        <taxon>Flavobacteriales</taxon>
        <taxon>Flavobacteriaceae</taxon>
        <taxon>Kriegella</taxon>
    </lineage>
</organism>
<proteinExistence type="predicted"/>
<accession>A0A1G9N6P3</accession>
<name>A0A1G9N6P3_9FLAO</name>
<dbReference type="AlphaFoldDB" id="A0A1G9N6P3"/>
<dbReference type="InterPro" id="IPR029018">
    <property type="entry name" value="Hex-like_dom2"/>
</dbReference>
<dbReference type="GO" id="GO:0005975">
    <property type="term" value="P:carbohydrate metabolic process"/>
    <property type="evidence" value="ECO:0007669"/>
    <property type="project" value="UniProtKB-ARBA"/>
</dbReference>
<feature type="signal peptide" evidence="2">
    <location>
        <begin position="1"/>
        <end position="19"/>
    </location>
</feature>
<evidence type="ECO:0000256" key="2">
    <source>
        <dbReference type="SAM" id="SignalP"/>
    </source>
</evidence>
<dbReference type="STRING" id="192904.SAMN04488514_10331"/>
<feature type="chain" id="PRO_5011632660" description="Glycosyl hydrolase family 67 N-terminus" evidence="2">
    <location>
        <begin position="20"/>
        <end position="776"/>
    </location>
</feature>